<feature type="domain" description="WW" evidence="7">
    <location>
        <begin position="110"/>
        <end position="135"/>
    </location>
</feature>
<dbReference type="Gene3D" id="2.20.70.10">
    <property type="match status" value="1"/>
</dbReference>
<evidence type="ECO:0000256" key="3">
    <source>
        <dbReference type="ARBA" id="ARBA00004496"/>
    </source>
</evidence>
<dbReference type="GO" id="GO:0005923">
    <property type="term" value="C:bicellular tight junction"/>
    <property type="evidence" value="ECO:0007669"/>
    <property type="project" value="UniProtKB-SubCell"/>
</dbReference>
<protein>
    <recommendedName>
        <fullName evidence="7">WW domain-containing protein</fullName>
    </recommendedName>
</protein>
<keyword evidence="4" id="KW-0796">Tight junction</keyword>
<dbReference type="GO" id="GO:0005737">
    <property type="term" value="C:cytoplasm"/>
    <property type="evidence" value="ECO:0007669"/>
    <property type="project" value="UniProtKB-SubCell"/>
</dbReference>
<comment type="subcellular location">
    <subcellularLocation>
        <location evidence="2">Cell junction</location>
        <location evidence="2">Tight junction</location>
    </subcellularLocation>
    <subcellularLocation>
        <location evidence="3">Cytoplasm</location>
    </subcellularLocation>
    <subcellularLocation>
        <location evidence="1">Nucleus</location>
    </subcellularLocation>
</comment>
<sequence length="177" mass="19338">MNRAPAPLPPGQQVATSCRTWTRAGGAFQCGDEPRAQLLEEEDAGRLLLQGARLGLALAAVEHGLVQPPPRSATAQHVHCHASPASLVGLGATQQHAHFRQRSYDVTDELPLPPGWEMELTHTGQRYFLNHTEKNYNMARSSKSYEPTATSQEPPSCSYFHTSTTEVYGKCLSQISS</sequence>
<proteinExistence type="predicted"/>
<dbReference type="GO" id="GO:0035329">
    <property type="term" value="P:hippo signaling"/>
    <property type="evidence" value="ECO:0007669"/>
    <property type="project" value="TreeGrafter"/>
</dbReference>
<dbReference type="InterPro" id="IPR051583">
    <property type="entry name" value="YAP1"/>
</dbReference>
<reference evidence="8 9" key="1">
    <citation type="journal article" date="2023" name="J. Hered.">
        <title>Chromosome-level genome of the wood stork (Mycteria americana) provides insight into avian chromosome evolution.</title>
        <authorList>
            <person name="Flamio R. Jr."/>
            <person name="Ramstad K.M."/>
        </authorList>
    </citation>
    <scope>NUCLEOTIDE SEQUENCE [LARGE SCALE GENOMIC DNA]</scope>
    <source>
        <strain evidence="8">JAX WOST 10</strain>
    </source>
</reference>
<accession>A0AAN7S6W3</accession>
<dbReference type="PROSITE" id="PS50020">
    <property type="entry name" value="WW_DOMAIN_2"/>
    <property type="match status" value="1"/>
</dbReference>
<dbReference type="SUPFAM" id="SSF51045">
    <property type="entry name" value="WW domain"/>
    <property type="match status" value="1"/>
</dbReference>
<evidence type="ECO:0000256" key="2">
    <source>
        <dbReference type="ARBA" id="ARBA00004435"/>
    </source>
</evidence>
<dbReference type="GO" id="GO:0045944">
    <property type="term" value="P:positive regulation of transcription by RNA polymerase II"/>
    <property type="evidence" value="ECO:0007669"/>
    <property type="project" value="TreeGrafter"/>
</dbReference>
<organism evidence="8 9">
    <name type="scientific">Mycteria americana</name>
    <name type="common">Wood stork</name>
    <dbReference type="NCBI Taxonomy" id="33587"/>
    <lineage>
        <taxon>Eukaryota</taxon>
        <taxon>Metazoa</taxon>
        <taxon>Chordata</taxon>
        <taxon>Craniata</taxon>
        <taxon>Vertebrata</taxon>
        <taxon>Euteleostomi</taxon>
        <taxon>Archelosauria</taxon>
        <taxon>Archosauria</taxon>
        <taxon>Dinosauria</taxon>
        <taxon>Saurischia</taxon>
        <taxon>Theropoda</taxon>
        <taxon>Coelurosauria</taxon>
        <taxon>Aves</taxon>
        <taxon>Neognathae</taxon>
        <taxon>Neoaves</taxon>
        <taxon>Aequornithes</taxon>
        <taxon>Ciconiiformes</taxon>
        <taxon>Ciconiidae</taxon>
        <taxon>Mycteria</taxon>
    </lineage>
</organism>
<dbReference type="AlphaFoldDB" id="A0AAN7S6W3"/>
<keyword evidence="9" id="KW-1185">Reference proteome</keyword>
<name>A0AAN7S6W3_MYCAM</name>
<dbReference type="PANTHER" id="PTHR17616">
    <property type="entry name" value="YES-ASSOCIATED PROTEIN YAP1 FAMILY MEMBER"/>
    <property type="match status" value="1"/>
</dbReference>
<evidence type="ECO:0000256" key="5">
    <source>
        <dbReference type="ARBA" id="ARBA00022490"/>
    </source>
</evidence>
<keyword evidence="4" id="KW-0965">Cell junction</keyword>
<dbReference type="PANTHER" id="PTHR17616:SF6">
    <property type="entry name" value="WW DOMAIN-CONTAINING TRANSCRIPTION REGULATOR PROTEIN 1"/>
    <property type="match status" value="1"/>
</dbReference>
<dbReference type="InterPro" id="IPR036020">
    <property type="entry name" value="WW_dom_sf"/>
</dbReference>
<dbReference type="PROSITE" id="PS51257">
    <property type="entry name" value="PROKAR_LIPOPROTEIN"/>
    <property type="match status" value="1"/>
</dbReference>
<dbReference type="Proteomes" id="UP001333110">
    <property type="component" value="Unassembled WGS sequence"/>
</dbReference>
<evidence type="ECO:0000313" key="8">
    <source>
        <dbReference type="EMBL" id="KAK4830357.1"/>
    </source>
</evidence>
<keyword evidence="6" id="KW-0539">Nucleus</keyword>
<dbReference type="InterPro" id="IPR001202">
    <property type="entry name" value="WW_dom"/>
</dbReference>
<dbReference type="GO" id="GO:0005634">
    <property type="term" value="C:nucleus"/>
    <property type="evidence" value="ECO:0007669"/>
    <property type="project" value="UniProtKB-SubCell"/>
</dbReference>
<gene>
    <name evidence="8" type="ORF">QYF61_010134</name>
</gene>
<dbReference type="CDD" id="cd00201">
    <property type="entry name" value="WW"/>
    <property type="match status" value="1"/>
</dbReference>
<evidence type="ECO:0000259" key="7">
    <source>
        <dbReference type="PROSITE" id="PS50020"/>
    </source>
</evidence>
<evidence type="ECO:0000256" key="1">
    <source>
        <dbReference type="ARBA" id="ARBA00004123"/>
    </source>
</evidence>
<comment type="caution">
    <text evidence="8">The sequence shown here is derived from an EMBL/GenBank/DDBJ whole genome shotgun (WGS) entry which is preliminary data.</text>
</comment>
<evidence type="ECO:0000256" key="6">
    <source>
        <dbReference type="ARBA" id="ARBA00023242"/>
    </source>
</evidence>
<dbReference type="EMBL" id="JAUNZN010000001">
    <property type="protein sequence ID" value="KAK4830357.1"/>
    <property type="molecule type" value="Genomic_DNA"/>
</dbReference>
<keyword evidence="5" id="KW-0963">Cytoplasm</keyword>
<dbReference type="GO" id="GO:0003713">
    <property type="term" value="F:transcription coactivator activity"/>
    <property type="evidence" value="ECO:0007669"/>
    <property type="project" value="TreeGrafter"/>
</dbReference>
<evidence type="ECO:0000256" key="4">
    <source>
        <dbReference type="ARBA" id="ARBA00022427"/>
    </source>
</evidence>
<evidence type="ECO:0000313" key="9">
    <source>
        <dbReference type="Proteomes" id="UP001333110"/>
    </source>
</evidence>